<organism evidence="1 2">
    <name type="scientific">Aureimonas pseudogalii</name>
    <dbReference type="NCBI Taxonomy" id="1744844"/>
    <lineage>
        <taxon>Bacteria</taxon>
        <taxon>Pseudomonadati</taxon>
        <taxon>Pseudomonadota</taxon>
        <taxon>Alphaproteobacteria</taxon>
        <taxon>Hyphomicrobiales</taxon>
        <taxon>Aurantimonadaceae</taxon>
        <taxon>Aureimonas</taxon>
    </lineage>
</organism>
<evidence type="ECO:0000313" key="1">
    <source>
        <dbReference type="EMBL" id="MBB4000896.1"/>
    </source>
</evidence>
<protein>
    <submittedName>
        <fullName evidence="1">Uncharacterized protein</fullName>
    </submittedName>
</protein>
<gene>
    <name evidence="1" type="ORF">GGR04_004777</name>
</gene>
<accession>A0A7W6H961</accession>
<sequence length="135" mass="15713">MSYDEFKSGVVIRYEYLWVRDAKRIETDKPRKVAVGVRLPRPDGDLLYLFPITKTPPRPDQFAAEIPTIEKRRAGLDIDLRLWIVLDEYNVERIGHSYYLEPMPPLGAFSKAFFLPLAREFVARRKAMKGVDRTA</sequence>
<keyword evidence="2" id="KW-1185">Reference proteome</keyword>
<dbReference type="Proteomes" id="UP000542776">
    <property type="component" value="Unassembled WGS sequence"/>
</dbReference>
<dbReference type="EMBL" id="JACIEK010000038">
    <property type="protein sequence ID" value="MBB4000896.1"/>
    <property type="molecule type" value="Genomic_DNA"/>
</dbReference>
<evidence type="ECO:0000313" key="2">
    <source>
        <dbReference type="Proteomes" id="UP000542776"/>
    </source>
</evidence>
<proteinExistence type="predicted"/>
<comment type="caution">
    <text evidence="1">The sequence shown here is derived from an EMBL/GenBank/DDBJ whole genome shotgun (WGS) entry which is preliminary data.</text>
</comment>
<reference evidence="1 2" key="1">
    <citation type="submission" date="2020-08" db="EMBL/GenBank/DDBJ databases">
        <title>Genomic Encyclopedia of Type Strains, Phase IV (KMG-IV): sequencing the most valuable type-strain genomes for metagenomic binning, comparative biology and taxonomic classification.</title>
        <authorList>
            <person name="Goeker M."/>
        </authorList>
    </citation>
    <scope>NUCLEOTIDE SEQUENCE [LARGE SCALE GENOMIC DNA]</scope>
    <source>
        <strain evidence="1 2">DSM 102238</strain>
    </source>
</reference>
<dbReference type="RefSeq" id="WP_183202986.1">
    <property type="nucleotide sequence ID" value="NZ_JACIEK010000038.1"/>
</dbReference>
<name>A0A7W6H961_9HYPH</name>
<dbReference type="AlphaFoldDB" id="A0A7W6H961"/>